<protein>
    <submittedName>
        <fullName evidence="2">Uncharacterized protein</fullName>
    </submittedName>
</protein>
<reference evidence="2" key="1">
    <citation type="submission" date="2017-12" db="EMBL/GenBank/DDBJ databases">
        <authorList>
            <person name="Martens C."/>
            <person name="Dahlstrom E."/>
            <person name="Barbian K."/>
            <person name="Sykora L."/>
            <person name="Ricklefs S."/>
            <person name="Bruno D."/>
            <person name="Anzick I."/>
            <person name="Myles I."/>
            <person name="Datta S.K."/>
        </authorList>
    </citation>
    <scope>NUCLEOTIDE SEQUENCE</scope>
    <source>
        <strain evidence="2">AD2</strain>
    </source>
</reference>
<gene>
    <name evidence="2" type="ORF">RADP37_04246</name>
</gene>
<name>A0A4Y1MX50_9PROT</name>
<proteinExistence type="predicted"/>
<dbReference type="EMBL" id="CP025189">
    <property type="protein sequence ID" value="AWV22518.1"/>
    <property type="molecule type" value="Genomic_DNA"/>
</dbReference>
<sequence length="77" mass="8236">MGRRRAFPQPRSGPRGPQGPCLAFPEDERHLGSGPARAFSGASPRRTVRLHLDIPAPIAFHSREHSAAPPLPAGRPG</sequence>
<feature type="compositionally biased region" description="Low complexity" evidence="1">
    <location>
        <begin position="8"/>
        <end position="20"/>
    </location>
</feature>
<feature type="region of interest" description="Disordered" evidence="1">
    <location>
        <begin position="1"/>
        <end position="25"/>
    </location>
</feature>
<evidence type="ECO:0000256" key="1">
    <source>
        <dbReference type="SAM" id="MobiDB-lite"/>
    </source>
</evidence>
<organism evidence="2">
    <name type="scientific">Roseomonas mucosa</name>
    <dbReference type="NCBI Taxonomy" id="207340"/>
    <lineage>
        <taxon>Bacteria</taxon>
        <taxon>Pseudomonadati</taxon>
        <taxon>Pseudomonadota</taxon>
        <taxon>Alphaproteobacteria</taxon>
        <taxon>Acetobacterales</taxon>
        <taxon>Roseomonadaceae</taxon>
        <taxon>Roseomonas</taxon>
    </lineage>
</organism>
<accession>A0A4Y1MX50</accession>
<evidence type="ECO:0000313" key="2">
    <source>
        <dbReference type="EMBL" id="AWV22518.1"/>
    </source>
</evidence>
<dbReference type="AlphaFoldDB" id="A0A4Y1MX50"/>